<dbReference type="AlphaFoldDB" id="A0AA36DBG2"/>
<evidence type="ECO:0000313" key="15">
    <source>
        <dbReference type="EMBL" id="CAJ0584221.1"/>
    </source>
</evidence>
<dbReference type="InterPro" id="IPR049636">
    <property type="entry name" value="HNF4-like_DBD"/>
</dbReference>
<evidence type="ECO:0000256" key="11">
    <source>
        <dbReference type="RuleBase" id="RU004334"/>
    </source>
</evidence>
<dbReference type="SUPFAM" id="SSF48508">
    <property type="entry name" value="Nuclear receptor ligand-binding domain"/>
    <property type="match status" value="1"/>
</dbReference>
<gene>
    <name evidence="15" type="ORF">MSPICULIGERA_LOCUS22282</name>
</gene>
<evidence type="ECO:0000256" key="9">
    <source>
        <dbReference type="ARBA" id="ARBA00023170"/>
    </source>
</evidence>
<keyword evidence="16" id="KW-1185">Reference proteome</keyword>
<dbReference type="InterPro" id="IPR035500">
    <property type="entry name" value="NHR-like_dom_sf"/>
</dbReference>
<dbReference type="GO" id="GO:0003700">
    <property type="term" value="F:DNA-binding transcription factor activity"/>
    <property type="evidence" value="ECO:0007669"/>
    <property type="project" value="InterPro"/>
</dbReference>
<evidence type="ECO:0000256" key="12">
    <source>
        <dbReference type="SAM" id="MobiDB-lite"/>
    </source>
</evidence>
<keyword evidence="10 11" id="KW-0539">Nucleus</keyword>
<dbReference type="Gene3D" id="3.30.50.10">
    <property type="entry name" value="Erythroid Transcription Factor GATA-1, subunit A"/>
    <property type="match status" value="1"/>
</dbReference>
<dbReference type="SMART" id="SM00399">
    <property type="entry name" value="ZnF_C4"/>
    <property type="match status" value="1"/>
</dbReference>
<dbReference type="PROSITE" id="PS00031">
    <property type="entry name" value="NUCLEAR_REC_DBD_1"/>
    <property type="match status" value="1"/>
</dbReference>
<comment type="caution">
    <text evidence="15">The sequence shown here is derived from an EMBL/GenBank/DDBJ whole genome shotgun (WGS) entry which is preliminary data.</text>
</comment>
<evidence type="ECO:0000256" key="2">
    <source>
        <dbReference type="ARBA" id="ARBA00005993"/>
    </source>
</evidence>
<evidence type="ECO:0000256" key="8">
    <source>
        <dbReference type="ARBA" id="ARBA00023163"/>
    </source>
</evidence>
<dbReference type="SMART" id="SM00430">
    <property type="entry name" value="HOLI"/>
    <property type="match status" value="1"/>
</dbReference>
<evidence type="ECO:0000256" key="10">
    <source>
        <dbReference type="ARBA" id="ARBA00023242"/>
    </source>
</evidence>
<proteinExistence type="inferred from homology"/>
<dbReference type="Pfam" id="PF00105">
    <property type="entry name" value="zf-C4"/>
    <property type="match status" value="1"/>
</dbReference>
<feature type="compositionally biased region" description="Polar residues" evidence="12">
    <location>
        <begin position="123"/>
        <end position="143"/>
    </location>
</feature>
<keyword evidence="6 11" id="KW-0805">Transcription regulation</keyword>
<dbReference type="Pfam" id="PF00104">
    <property type="entry name" value="Hormone_recep"/>
    <property type="match status" value="1"/>
</dbReference>
<keyword evidence="3 11" id="KW-0479">Metal-binding</keyword>
<dbReference type="Gene3D" id="1.10.565.10">
    <property type="entry name" value="Retinoid X Receptor"/>
    <property type="match status" value="1"/>
</dbReference>
<comment type="subcellular location">
    <subcellularLocation>
        <location evidence="1 11">Nucleus</location>
    </subcellularLocation>
</comment>
<dbReference type="FunFam" id="3.30.50.10:FF:000030">
    <property type="entry name" value="Nuclear Hormone Receptor family"/>
    <property type="match status" value="1"/>
</dbReference>
<comment type="similarity">
    <text evidence="2 11">Belongs to the nuclear hormone receptor family.</text>
</comment>
<name>A0AA36DBG2_9BILA</name>
<feature type="non-terminal residue" evidence="15">
    <location>
        <position position="433"/>
    </location>
</feature>
<dbReference type="SUPFAM" id="SSF57716">
    <property type="entry name" value="Glucocorticoid receptor-like (DNA-binding domain)"/>
    <property type="match status" value="1"/>
</dbReference>
<dbReference type="Proteomes" id="UP001177023">
    <property type="component" value="Unassembled WGS sequence"/>
</dbReference>
<evidence type="ECO:0000259" key="13">
    <source>
        <dbReference type="PROSITE" id="PS51030"/>
    </source>
</evidence>
<dbReference type="PRINTS" id="PR00047">
    <property type="entry name" value="STROIDFINGER"/>
</dbReference>
<dbReference type="InterPro" id="IPR000536">
    <property type="entry name" value="Nucl_hrmn_rcpt_lig-bd"/>
</dbReference>
<feature type="domain" description="NR LBD" evidence="14">
    <location>
        <begin position="158"/>
        <end position="433"/>
    </location>
</feature>
<dbReference type="PROSITE" id="PS51843">
    <property type="entry name" value="NR_LBD"/>
    <property type="match status" value="1"/>
</dbReference>
<evidence type="ECO:0000256" key="6">
    <source>
        <dbReference type="ARBA" id="ARBA00023015"/>
    </source>
</evidence>
<keyword evidence="8 11" id="KW-0804">Transcription</keyword>
<dbReference type="GO" id="GO:0000978">
    <property type="term" value="F:RNA polymerase II cis-regulatory region sequence-specific DNA binding"/>
    <property type="evidence" value="ECO:0007669"/>
    <property type="project" value="InterPro"/>
</dbReference>
<protein>
    <submittedName>
        <fullName evidence="15">Uncharacterized protein</fullName>
    </submittedName>
</protein>
<dbReference type="GO" id="GO:0008270">
    <property type="term" value="F:zinc ion binding"/>
    <property type="evidence" value="ECO:0007669"/>
    <property type="project" value="UniProtKB-KW"/>
</dbReference>
<evidence type="ECO:0000259" key="14">
    <source>
        <dbReference type="PROSITE" id="PS51843"/>
    </source>
</evidence>
<dbReference type="GO" id="GO:0005634">
    <property type="term" value="C:nucleus"/>
    <property type="evidence" value="ECO:0007669"/>
    <property type="project" value="UniProtKB-SubCell"/>
</dbReference>
<dbReference type="InterPro" id="IPR050274">
    <property type="entry name" value="Nuclear_hormone_rcpt_NR2"/>
</dbReference>
<evidence type="ECO:0000256" key="7">
    <source>
        <dbReference type="ARBA" id="ARBA00023125"/>
    </source>
</evidence>
<organism evidence="15 16">
    <name type="scientific">Mesorhabditis spiculigera</name>
    <dbReference type="NCBI Taxonomy" id="96644"/>
    <lineage>
        <taxon>Eukaryota</taxon>
        <taxon>Metazoa</taxon>
        <taxon>Ecdysozoa</taxon>
        <taxon>Nematoda</taxon>
        <taxon>Chromadorea</taxon>
        <taxon>Rhabditida</taxon>
        <taxon>Rhabditina</taxon>
        <taxon>Rhabditomorpha</taxon>
        <taxon>Rhabditoidea</taxon>
        <taxon>Rhabditidae</taxon>
        <taxon>Mesorhabditinae</taxon>
        <taxon>Mesorhabditis</taxon>
    </lineage>
</organism>
<evidence type="ECO:0000313" key="16">
    <source>
        <dbReference type="Proteomes" id="UP001177023"/>
    </source>
</evidence>
<reference evidence="15" key="1">
    <citation type="submission" date="2023-06" db="EMBL/GenBank/DDBJ databases">
        <authorList>
            <person name="Delattre M."/>
        </authorList>
    </citation>
    <scope>NUCLEOTIDE SEQUENCE</scope>
    <source>
        <strain evidence="15">AF72</strain>
    </source>
</reference>
<sequence>MPSNKREKIPEGTLCVVCQDLASGIHYSVASCNGCKTFFRRALVNKQTFQCQFKGECEVGKAVRCVCRSCRLKKCFETGMDPKAIQNDRDKIRYTKQLRKQREAELERRRQEAAMVKAEPDSPGSNASEIYHTSTPSSSTQANLDNELREFEQEATGQMRHVIQELLRTELRMLAVRKAARFEPNSSATSSIHNRCLLDEDHWVALNSIPMMGPFAKPCSLDSLRSWFVRDLSLMIEWGKSIRMLREKLLISDKLALMKSAAPIWPLLHLAYYTAEDELALFPCVKQEPGLEIGVRLNYPDGCYIDSTSTELLNASDMFHLLYNGVHKLLRDLRVEKELFVLYKLLLLHNPDAEGLSMPGKQIIEEERGRILSHLYLYIHQEKGRASAGLFSNLLMMTATLSKCASFIRRLFDVTHIFGHTNDLIDQLIIVGL</sequence>
<keyword evidence="9 11" id="KW-0675">Receptor</keyword>
<evidence type="ECO:0000256" key="4">
    <source>
        <dbReference type="ARBA" id="ARBA00022771"/>
    </source>
</evidence>
<evidence type="ECO:0000256" key="1">
    <source>
        <dbReference type="ARBA" id="ARBA00004123"/>
    </source>
</evidence>
<keyword evidence="7 11" id="KW-0238">DNA-binding</keyword>
<feature type="region of interest" description="Disordered" evidence="12">
    <location>
        <begin position="108"/>
        <end position="143"/>
    </location>
</feature>
<dbReference type="EMBL" id="CATQJA010002688">
    <property type="protein sequence ID" value="CAJ0584221.1"/>
    <property type="molecule type" value="Genomic_DNA"/>
</dbReference>
<dbReference type="InterPro" id="IPR001628">
    <property type="entry name" value="Znf_hrmn_rcpt"/>
</dbReference>
<evidence type="ECO:0000256" key="3">
    <source>
        <dbReference type="ARBA" id="ARBA00022723"/>
    </source>
</evidence>
<keyword evidence="4 11" id="KW-0863">Zinc-finger</keyword>
<accession>A0AA36DBG2</accession>
<feature type="domain" description="Nuclear receptor" evidence="13">
    <location>
        <begin position="12"/>
        <end position="87"/>
    </location>
</feature>
<dbReference type="PROSITE" id="PS51030">
    <property type="entry name" value="NUCLEAR_REC_DBD_2"/>
    <property type="match status" value="1"/>
</dbReference>
<keyword evidence="5 11" id="KW-0862">Zinc</keyword>
<dbReference type="InterPro" id="IPR013088">
    <property type="entry name" value="Znf_NHR/GATA"/>
</dbReference>
<dbReference type="PANTHER" id="PTHR24083">
    <property type="entry name" value="NUCLEAR HORMONE RECEPTOR"/>
    <property type="match status" value="1"/>
</dbReference>
<dbReference type="CDD" id="cd06960">
    <property type="entry name" value="NR_DBD_HNF4A"/>
    <property type="match status" value="1"/>
</dbReference>
<evidence type="ECO:0000256" key="5">
    <source>
        <dbReference type="ARBA" id="ARBA00022833"/>
    </source>
</evidence>
<dbReference type="PROSITE" id="PS51257">
    <property type="entry name" value="PROKAR_LIPOPROTEIN"/>
    <property type="match status" value="1"/>
</dbReference>